<accession>A0A0F9AXC7</accession>
<organism evidence="1">
    <name type="scientific">marine sediment metagenome</name>
    <dbReference type="NCBI Taxonomy" id="412755"/>
    <lineage>
        <taxon>unclassified sequences</taxon>
        <taxon>metagenomes</taxon>
        <taxon>ecological metagenomes</taxon>
    </lineage>
</organism>
<gene>
    <name evidence="1" type="ORF">LCGC14_2858340</name>
</gene>
<dbReference type="AlphaFoldDB" id="A0A0F9AXC7"/>
<name>A0A0F9AXC7_9ZZZZ</name>
<comment type="caution">
    <text evidence="1">The sequence shown here is derived from an EMBL/GenBank/DDBJ whole genome shotgun (WGS) entry which is preliminary data.</text>
</comment>
<reference evidence="1" key="1">
    <citation type="journal article" date="2015" name="Nature">
        <title>Complex archaea that bridge the gap between prokaryotes and eukaryotes.</title>
        <authorList>
            <person name="Spang A."/>
            <person name="Saw J.H."/>
            <person name="Jorgensen S.L."/>
            <person name="Zaremba-Niedzwiedzka K."/>
            <person name="Martijn J."/>
            <person name="Lind A.E."/>
            <person name="van Eijk R."/>
            <person name="Schleper C."/>
            <person name="Guy L."/>
            <person name="Ettema T.J."/>
        </authorList>
    </citation>
    <scope>NUCLEOTIDE SEQUENCE</scope>
</reference>
<sequence length="252" mass="27847">MGRWFLAIDTGWLREPDEALNIAAPDVPRGMLHIYDREGVLLAERPWEPRSGGATVTALDDVAQAIWDASANARLDQDDAQPAIYYAIKDAVTEAHIHARLRIMDALGRMPYGTVREKVKAVSIAFSVSERTVYNDMLRAKAEGLLPAPLAATVAAIPIRMLQAAMAEPEESRDEALIHAQHRIQEEGLKGDRYTLEQFKAERNQMDVQSERCRARIDPLGGEIVGGTCPLAAIKFQDGYLKGWGEGKKSRG</sequence>
<protein>
    <submittedName>
        <fullName evidence="1">Uncharacterized protein</fullName>
    </submittedName>
</protein>
<evidence type="ECO:0000313" key="1">
    <source>
        <dbReference type="EMBL" id="KKK76966.1"/>
    </source>
</evidence>
<proteinExistence type="predicted"/>
<dbReference type="EMBL" id="LAZR01055176">
    <property type="protein sequence ID" value="KKK76966.1"/>
    <property type="molecule type" value="Genomic_DNA"/>
</dbReference>